<dbReference type="GO" id="GO:0003677">
    <property type="term" value="F:DNA binding"/>
    <property type="evidence" value="ECO:0007669"/>
    <property type="project" value="UniProtKB-KW"/>
</dbReference>
<feature type="domain" description="Type I restriction modification DNA specificity" evidence="4">
    <location>
        <begin position="35"/>
        <end position="187"/>
    </location>
</feature>
<dbReference type="InterPro" id="IPR000055">
    <property type="entry name" value="Restrct_endonuc_typeI_TRD"/>
</dbReference>
<dbReference type="Pfam" id="PF01420">
    <property type="entry name" value="Methylase_S"/>
    <property type="match status" value="1"/>
</dbReference>
<dbReference type="Gene3D" id="1.10.287.1120">
    <property type="entry name" value="Bipartite methylase S protein"/>
    <property type="match status" value="1"/>
</dbReference>
<dbReference type="InterPro" id="IPR052021">
    <property type="entry name" value="Type-I_RS_S_subunit"/>
</dbReference>
<keyword evidence="6" id="KW-1185">Reference proteome</keyword>
<accession>A0A1K2IWY9</accession>
<dbReference type="EMBL" id="FPKW01000029">
    <property type="protein sequence ID" value="SFZ96879.1"/>
    <property type="molecule type" value="Genomic_DNA"/>
</dbReference>
<sequence length="201" mass="23349">KKIIDNLEYLMLGFREKIFSQKFRFKDDLGSDYLDWEESKLENICQKQSSNISANKIEDNFGNYIIYGASGVLKKVDFYEEENDYISIVKDGAGVGRLFFCEGKSSVLGTMEIIKPKPDVNVQFLFYQLSNIDFTKYVTGSTIPHIYFKDYKNEKVKIPSIKEQTKIADFLSSIDEKIEVEKKILAQYETQKKYLLANLFV</sequence>
<dbReference type="PANTHER" id="PTHR30408:SF13">
    <property type="entry name" value="TYPE I RESTRICTION ENZYME HINDI SPECIFICITY SUBUNIT"/>
    <property type="match status" value="1"/>
</dbReference>
<dbReference type="Proteomes" id="UP000182034">
    <property type="component" value="Unassembled WGS sequence"/>
</dbReference>
<dbReference type="RefSeq" id="WP_170857349.1">
    <property type="nucleotide sequence ID" value="NZ_FPKW01000029.1"/>
</dbReference>
<evidence type="ECO:0000313" key="6">
    <source>
        <dbReference type="Proteomes" id="UP000182034"/>
    </source>
</evidence>
<evidence type="ECO:0000259" key="4">
    <source>
        <dbReference type="Pfam" id="PF01420"/>
    </source>
</evidence>
<organism evidence="5 6">
    <name type="scientific">Chryseobacterium limigenitum</name>
    <dbReference type="NCBI Taxonomy" id="1612149"/>
    <lineage>
        <taxon>Bacteria</taxon>
        <taxon>Pseudomonadati</taxon>
        <taxon>Bacteroidota</taxon>
        <taxon>Flavobacteriia</taxon>
        <taxon>Flavobacteriales</taxon>
        <taxon>Weeksellaceae</taxon>
        <taxon>Chryseobacterium group</taxon>
        <taxon>Chryseobacterium</taxon>
    </lineage>
</organism>
<evidence type="ECO:0000256" key="1">
    <source>
        <dbReference type="ARBA" id="ARBA00010923"/>
    </source>
</evidence>
<gene>
    <name evidence="5" type="ORF">SAMN05216324_1291</name>
</gene>
<evidence type="ECO:0000313" key="5">
    <source>
        <dbReference type="EMBL" id="SFZ96879.1"/>
    </source>
</evidence>
<dbReference type="SUPFAM" id="SSF116734">
    <property type="entry name" value="DNA methylase specificity domain"/>
    <property type="match status" value="1"/>
</dbReference>
<dbReference type="AlphaFoldDB" id="A0A1K2IWY9"/>
<keyword evidence="3" id="KW-0238">DNA-binding</keyword>
<dbReference type="GO" id="GO:0009307">
    <property type="term" value="P:DNA restriction-modification system"/>
    <property type="evidence" value="ECO:0007669"/>
    <property type="project" value="UniProtKB-KW"/>
</dbReference>
<protein>
    <submittedName>
        <fullName evidence="5">Type I restriction enzyme, S subunit</fullName>
    </submittedName>
</protein>
<dbReference type="STRING" id="1612149.SAMN05216324_1291"/>
<dbReference type="InterPro" id="IPR044946">
    <property type="entry name" value="Restrct_endonuc_typeI_TRD_sf"/>
</dbReference>
<evidence type="ECO:0000256" key="3">
    <source>
        <dbReference type="ARBA" id="ARBA00023125"/>
    </source>
</evidence>
<proteinExistence type="inferred from homology"/>
<reference evidence="6" key="1">
    <citation type="submission" date="2016-10" db="EMBL/GenBank/DDBJ databases">
        <authorList>
            <person name="Varghese N."/>
            <person name="Submissions S."/>
        </authorList>
    </citation>
    <scope>NUCLEOTIDE SEQUENCE [LARGE SCALE GENOMIC DNA]</scope>
    <source>
        <strain evidence="6">SUR2</strain>
    </source>
</reference>
<comment type="similarity">
    <text evidence="1">Belongs to the type-I restriction system S methylase family.</text>
</comment>
<dbReference type="PANTHER" id="PTHR30408">
    <property type="entry name" value="TYPE-1 RESTRICTION ENZYME ECOKI SPECIFICITY PROTEIN"/>
    <property type="match status" value="1"/>
</dbReference>
<feature type="non-terminal residue" evidence="5">
    <location>
        <position position="1"/>
    </location>
</feature>
<evidence type="ECO:0000256" key="2">
    <source>
        <dbReference type="ARBA" id="ARBA00022747"/>
    </source>
</evidence>
<dbReference type="CDD" id="cd17266">
    <property type="entry name" value="RMtype1_S_Sau1132ORF3780P-TRD2-CR2_like"/>
    <property type="match status" value="1"/>
</dbReference>
<dbReference type="Gene3D" id="3.90.220.20">
    <property type="entry name" value="DNA methylase specificity domains"/>
    <property type="match status" value="1"/>
</dbReference>
<name>A0A1K2IWY9_9FLAO</name>
<keyword evidence="2" id="KW-0680">Restriction system</keyword>